<reference evidence="2" key="1">
    <citation type="submission" date="2022-11" db="UniProtKB">
        <authorList>
            <consortium name="WormBaseParasite"/>
        </authorList>
    </citation>
    <scope>IDENTIFICATION</scope>
</reference>
<organism evidence="1 2">
    <name type="scientific">Panagrolaimus superbus</name>
    <dbReference type="NCBI Taxonomy" id="310955"/>
    <lineage>
        <taxon>Eukaryota</taxon>
        <taxon>Metazoa</taxon>
        <taxon>Ecdysozoa</taxon>
        <taxon>Nematoda</taxon>
        <taxon>Chromadorea</taxon>
        <taxon>Rhabditida</taxon>
        <taxon>Tylenchina</taxon>
        <taxon>Panagrolaimomorpha</taxon>
        <taxon>Panagrolaimoidea</taxon>
        <taxon>Panagrolaimidae</taxon>
        <taxon>Panagrolaimus</taxon>
    </lineage>
</organism>
<dbReference type="WBParaSite" id="PSU_v2.g2730.t1">
    <property type="protein sequence ID" value="PSU_v2.g2730.t1"/>
    <property type="gene ID" value="PSU_v2.g2730"/>
</dbReference>
<sequence>MKITPEFQSKVQSFLSKDNFKNCNHSSWLTTDISKPSIIDINRCYTKFEYGRVVYETFKSSTLNSSDKCNIDHIEVYPCYSKNATDDPMNIFGVVNLFLYTASTYAFNSPVQKYALIDKQMQSNLFNRNVFSAAFFFQCPKCDIVRRTSPPFGVPERKSHSLFFEFNMTAPPIPNGARRCPRYFRSGHADLDRSRFVKNVKNSFSRQVFPFKIVKDKDFV</sequence>
<accession>A0A914YRU2</accession>
<evidence type="ECO:0000313" key="1">
    <source>
        <dbReference type="Proteomes" id="UP000887577"/>
    </source>
</evidence>
<name>A0A914YRU2_9BILA</name>
<keyword evidence="1" id="KW-1185">Reference proteome</keyword>
<proteinExistence type="predicted"/>
<protein>
    <submittedName>
        <fullName evidence="2">Uncharacterized protein</fullName>
    </submittedName>
</protein>
<dbReference type="AlphaFoldDB" id="A0A914YRU2"/>
<evidence type="ECO:0000313" key="2">
    <source>
        <dbReference type="WBParaSite" id="PSU_v2.g2730.t1"/>
    </source>
</evidence>
<dbReference type="Proteomes" id="UP000887577">
    <property type="component" value="Unplaced"/>
</dbReference>